<evidence type="ECO:0000313" key="2">
    <source>
        <dbReference type="EMBL" id="CAR63242.1"/>
    </source>
</evidence>
<dbReference type="InterPro" id="IPR036165">
    <property type="entry name" value="YefM-like_sf"/>
</dbReference>
<dbReference type="Proteomes" id="UP000001515">
    <property type="component" value="Segment"/>
</dbReference>
<dbReference type="SUPFAM" id="SSF143120">
    <property type="entry name" value="YefM-like"/>
    <property type="match status" value="1"/>
</dbReference>
<dbReference type="InterPro" id="IPR006442">
    <property type="entry name" value="Antitoxin_Phd/YefM"/>
</dbReference>
<dbReference type="OrthoDB" id="23367at10239"/>
<accession>C7BV13</accession>
<organism evidence="2 3">
    <name type="scientific">Synechococcus phage S-RSM4</name>
    <dbReference type="NCBI Taxonomy" id="555387"/>
    <lineage>
        <taxon>Viruses</taxon>
        <taxon>Duplodnaviria</taxon>
        <taxon>Heunggongvirae</taxon>
        <taxon>Uroviricota</taxon>
        <taxon>Caudoviricetes</taxon>
        <taxon>Pantevenvirales</taxon>
        <taxon>Kyanoviridae</taxon>
        <taxon>Gibbetvirus</taxon>
        <taxon>Gibbetvirus rsm4</taxon>
    </lineage>
</organism>
<comment type="similarity">
    <text evidence="1">Belongs to the phD/YefM antitoxin family.</text>
</comment>
<evidence type="ECO:0000256" key="1">
    <source>
        <dbReference type="ARBA" id="ARBA00009981"/>
    </source>
</evidence>
<dbReference type="RefSeq" id="YP_003097279.1">
    <property type="nucleotide sequence ID" value="NC_013085.1"/>
</dbReference>
<evidence type="ECO:0000313" key="3">
    <source>
        <dbReference type="Proteomes" id="UP000001515"/>
    </source>
</evidence>
<gene>
    <name evidence="2" type="ORF">SRSM4_045</name>
</gene>
<dbReference type="Pfam" id="PF02604">
    <property type="entry name" value="PhdYeFM_antitox"/>
    <property type="match status" value="1"/>
</dbReference>
<name>C7BV13_9CAUD</name>
<dbReference type="EMBL" id="FM207411">
    <property type="protein sequence ID" value="CAR63242.1"/>
    <property type="molecule type" value="Genomic_DNA"/>
</dbReference>
<dbReference type="GeneID" id="8303289"/>
<keyword evidence="3" id="KW-1185">Reference proteome</keyword>
<sequence>MVEVTVEEFEKNFDAYLDRIEGGEEFLIRQPDGKAVVAVPAGELEHLAEQVGEDDWYNMFSQHDDAS</sequence>
<dbReference type="KEGG" id="vg:8303289"/>
<protein>
    <submittedName>
        <fullName evidence="2">Hypothetical cyanophage protein</fullName>
    </submittedName>
</protein>
<reference evidence="2 3" key="1">
    <citation type="journal article" date="2009" name="Environ. Microbiol.">
        <title>Comparative genomics of marine cyanomyoviruses reveals the widespread occurrence of Synechococcus host genes localized to a hyperplastic region: implications for mechanisms of cyanophage evolution.</title>
        <authorList>
            <person name="Millard A.D."/>
            <person name="Zwirglmaier K."/>
            <person name="Downey M.J."/>
            <person name="Mann N.H."/>
            <person name="Scanlan D.J."/>
        </authorList>
    </citation>
    <scope>NUCLEOTIDE SEQUENCE</scope>
</reference>
<dbReference type="Gene3D" id="3.40.1620.10">
    <property type="entry name" value="YefM-like domain"/>
    <property type="match status" value="1"/>
</dbReference>
<proteinExistence type="inferred from homology"/>